<dbReference type="RefSeq" id="WP_161811753.1">
    <property type="nucleotide sequence ID" value="NZ_BLJN01000002.1"/>
</dbReference>
<evidence type="ECO:0000256" key="1">
    <source>
        <dbReference type="ARBA" id="ARBA00009865"/>
    </source>
</evidence>
<dbReference type="SUPFAM" id="SSF75005">
    <property type="entry name" value="Arabinanase/levansucrase/invertase"/>
    <property type="match status" value="1"/>
</dbReference>
<evidence type="ECO:0000313" key="8">
    <source>
        <dbReference type="Proteomes" id="UP000445000"/>
    </source>
</evidence>
<proteinExistence type="inferred from homology"/>
<organism evidence="7 8">
    <name type="scientific">Steroidobacter agaridevorans</name>
    <dbReference type="NCBI Taxonomy" id="2695856"/>
    <lineage>
        <taxon>Bacteria</taxon>
        <taxon>Pseudomonadati</taxon>
        <taxon>Pseudomonadota</taxon>
        <taxon>Gammaproteobacteria</taxon>
        <taxon>Steroidobacterales</taxon>
        <taxon>Steroidobacteraceae</taxon>
        <taxon>Steroidobacter</taxon>
    </lineage>
</organism>
<evidence type="ECO:0000256" key="5">
    <source>
        <dbReference type="PIRSR" id="PIRSR606710-2"/>
    </source>
</evidence>
<feature type="active site" description="Proton acceptor" evidence="4">
    <location>
        <position position="27"/>
    </location>
</feature>
<dbReference type="GO" id="GO:0005975">
    <property type="term" value="P:carbohydrate metabolic process"/>
    <property type="evidence" value="ECO:0007669"/>
    <property type="project" value="InterPro"/>
</dbReference>
<keyword evidence="8" id="KW-1185">Reference proteome</keyword>
<evidence type="ECO:0000256" key="3">
    <source>
        <dbReference type="ARBA" id="ARBA00023295"/>
    </source>
</evidence>
<evidence type="ECO:0000256" key="2">
    <source>
        <dbReference type="ARBA" id="ARBA00022801"/>
    </source>
</evidence>
<dbReference type="PANTHER" id="PTHR42812:SF5">
    <property type="entry name" value="ENDO-ARABINASE"/>
    <property type="match status" value="1"/>
</dbReference>
<name>A0A829Y9K0_9GAMM</name>
<dbReference type="InterPro" id="IPR006710">
    <property type="entry name" value="Glyco_hydro_43"/>
</dbReference>
<evidence type="ECO:0000256" key="4">
    <source>
        <dbReference type="PIRSR" id="PIRSR606710-1"/>
    </source>
</evidence>
<gene>
    <name evidence="7" type="ORF">GCM10011487_20070</name>
</gene>
<dbReference type="InterPro" id="IPR051795">
    <property type="entry name" value="Glycosyl_Hydrlase_43"/>
</dbReference>
<reference evidence="8" key="1">
    <citation type="submission" date="2020-01" db="EMBL/GenBank/DDBJ databases">
        <title>'Steroidobacter agaridevorans' sp. nov., agar-degrading bacteria isolated from rhizosphere soils.</title>
        <authorList>
            <person name="Ikenaga M."/>
            <person name="Kataoka M."/>
            <person name="Murouchi A."/>
            <person name="Katsuragi S."/>
            <person name="Sakai M."/>
        </authorList>
    </citation>
    <scope>NUCLEOTIDE SEQUENCE [LARGE SCALE GENOMIC DNA]</scope>
    <source>
        <strain evidence="8">YU21-B</strain>
    </source>
</reference>
<evidence type="ECO:0000313" key="7">
    <source>
        <dbReference type="EMBL" id="GFE80007.1"/>
    </source>
</evidence>
<dbReference type="InterPro" id="IPR023296">
    <property type="entry name" value="Glyco_hydro_beta-prop_sf"/>
</dbReference>
<keyword evidence="3 6" id="KW-0326">Glycosidase</keyword>
<sequence length="330" mass="36966">MLISLGIFLSTQALADRNPVLRRNFPDPFLLESGSRTYAYATNSDGVRVQISSSDDLEHWSVPTEGLARLPAWVNENKPDVWAPEVLRVDSHYVLYFSARSKSVTRPDGIGRLCIGTAVSTHPDRDFVPHDTPLICDEFAEGVIDVSPFRDGDRLYLYYKNDGNCCKRPTWIFARELDSTGLATVGTTKQLGVSNDQPWEGHVIEAPTMFKREGAYYLFYSANAYDKPGYAVGYARCDGPLGPCKDASTHPLLKTPAQPVGWFGPGHQSILQIDGRTVIAYHAWNVLPDGKRDRCRAMHISEVEWTAAGEPFIKLDSERAEEWRCPTRRP</sequence>
<feature type="site" description="Important for catalytic activity, responsible for pKa modulation of the active site Glu and correct orientation of both the proton donor and substrate" evidence="5">
    <location>
        <position position="145"/>
    </location>
</feature>
<dbReference type="Proteomes" id="UP000445000">
    <property type="component" value="Unassembled WGS sequence"/>
</dbReference>
<dbReference type="AlphaFoldDB" id="A0A829Y9K0"/>
<dbReference type="PANTHER" id="PTHR42812">
    <property type="entry name" value="BETA-XYLOSIDASE"/>
    <property type="match status" value="1"/>
</dbReference>
<dbReference type="GO" id="GO:0004553">
    <property type="term" value="F:hydrolase activity, hydrolyzing O-glycosyl compounds"/>
    <property type="evidence" value="ECO:0007669"/>
    <property type="project" value="InterPro"/>
</dbReference>
<accession>A0A829Y9K0</accession>
<dbReference type="EMBL" id="BLJN01000002">
    <property type="protein sequence ID" value="GFE80007.1"/>
    <property type="molecule type" value="Genomic_DNA"/>
</dbReference>
<protein>
    <submittedName>
        <fullName evidence="7">Beta-xylosidase</fullName>
    </submittedName>
</protein>
<keyword evidence="2 6" id="KW-0378">Hydrolase</keyword>
<dbReference type="Gene3D" id="2.115.10.20">
    <property type="entry name" value="Glycosyl hydrolase domain, family 43"/>
    <property type="match status" value="1"/>
</dbReference>
<dbReference type="Pfam" id="PF04616">
    <property type="entry name" value="Glyco_hydro_43"/>
    <property type="match status" value="1"/>
</dbReference>
<evidence type="ECO:0000256" key="6">
    <source>
        <dbReference type="RuleBase" id="RU361187"/>
    </source>
</evidence>
<feature type="active site" description="Proton donor" evidence="4">
    <location>
        <position position="205"/>
    </location>
</feature>
<comment type="similarity">
    <text evidence="1 6">Belongs to the glycosyl hydrolase 43 family.</text>
</comment>
<dbReference type="CDD" id="cd08999">
    <property type="entry name" value="GH43_ABN-like"/>
    <property type="match status" value="1"/>
</dbReference>
<comment type="caution">
    <text evidence="7">The sequence shown here is derived from an EMBL/GenBank/DDBJ whole genome shotgun (WGS) entry which is preliminary data.</text>
</comment>